<dbReference type="Gene3D" id="3.40.50.150">
    <property type="entry name" value="Vaccinia Virus protein VP39"/>
    <property type="match status" value="1"/>
</dbReference>
<evidence type="ECO:0000256" key="2">
    <source>
        <dbReference type="ARBA" id="ARBA00022723"/>
    </source>
</evidence>
<dbReference type="EMBL" id="BQKI01000009">
    <property type="protein sequence ID" value="GJN02831.1"/>
    <property type="molecule type" value="Genomic_DNA"/>
</dbReference>
<evidence type="ECO:0000256" key="1">
    <source>
        <dbReference type="ARBA" id="ARBA00008908"/>
    </source>
</evidence>
<dbReference type="Proteomes" id="UP001054889">
    <property type="component" value="Unassembled WGS sequence"/>
</dbReference>
<dbReference type="InterPro" id="IPR029063">
    <property type="entry name" value="SAM-dependent_MTases_sf"/>
</dbReference>
<dbReference type="Gene3D" id="1.10.1200.270">
    <property type="entry name" value="Methyltransferase, alpha-helical capping domain"/>
    <property type="match status" value="1"/>
</dbReference>
<protein>
    <submittedName>
        <fullName evidence="5">Uncharacterized protein</fullName>
    </submittedName>
</protein>
<keyword evidence="2" id="KW-0479">Metal-binding</keyword>
<keyword evidence="3" id="KW-0460">Magnesium</keyword>
<accession>A0AAV5CX95</accession>
<dbReference type="InterPro" id="IPR005299">
    <property type="entry name" value="MeTrfase_7"/>
</dbReference>
<evidence type="ECO:0000313" key="5">
    <source>
        <dbReference type="EMBL" id="GJN02831.1"/>
    </source>
</evidence>
<comment type="caution">
    <text evidence="5">The sequence shown here is derived from an EMBL/GenBank/DDBJ whole genome shotgun (WGS) entry which is preliminary data.</text>
</comment>
<reference evidence="5" key="2">
    <citation type="submission" date="2021-12" db="EMBL/GenBank/DDBJ databases">
        <title>Resequencing data analysis of finger millet.</title>
        <authorList>
            <person name="Hatakeyama M."/>
            <person name="Aluri S."/>
            <person name="Balachadran M.T."/>
            <person name="Sivarajan S.R."/>
            <person name="Poveda L."/>
            <person name="Shimizu-Inatsugi R."/>
            <person name="Schlapbach R."/>
            <person name="Sreeman S.M."/>
            <person name="Shimizu K.K."/>
        </authorList>
    </citation>
    <scope>NUCLEOTIDE SEQUENCE</scope>
</reference>
<keyword evidence="6" id="KW-1185">Reference proteome</keyword>
<proteinExistence type="inferred from homology"/>
<reference evidence="5" key="1">
    <citation type="journal article" date="2018" name="DNA Res.">
        <title>Multiple hybrid de novo genome assembly of finger millet, an orphan allotetraploid crop.</title>
        <authorList>
            <person name="Hatakeyama M."/>
            <person name="Aluri S."/>
            <person name="Balachadran M.T."/>
            <person name="Sivarajan S.R."/>
            <person name="Patrignani A."/>
            <person name="Gruter S."/>
            <person name="Poveda L."/>
            <person name="Shimizu-Inatsugi R."/>
            <person name="Baeten J."/>
            <person name="Francoijs K.J."/>
            <person name="Nataraja K.N."/>
            <person name="Reddy Y.A.N."/>
            <person name="Phadnis S."/>
            <person name="Ravikumar R.L."/>
            <person name="Schlapbach R."/>
            <person name="Sreeman S.M."/>
            <person name="Shimizu K.K."/>
        </authorList>
    </citation>
    <scope>NUCLEOTIDE SEQUENCE</scope>
</reference>
<gene>
    <name evidence="5" type="primary">ga20218</name>
    <name evidence="5" type="ORF">PR202_ga20218</name>
</gene>
<dbReference type="PANTHER" id="PTHR31009">
    <property type="entry name" value="S-ADENOSYL-L-METHIONINE:CARBOXYL METHYLTRANSFERASE FAMILY PROTEIN"/>
    <property type="match status" value="1"/>
</dbReference>
<dbReference type="GO" id="GO:0046872">
    <property type="term" value="F:metal ion binding"/>
    <property type="evidence" value="ECO:0007669"/>
    <property type="project" value="UniProtKB-KW"/>
</dbReference>
<dbReference type="GO" id="GO:0008168">
    <property type="term" value="F:methyltransferase activity"/>
    <property type="evidence" value="ECO:0007669"/>
    <property type="project" value="InterPro"/>
</dbReference>
<dbReference type="AlphaFoldDB" id="A0AAV5CX95"/>
<dbReference type="Pfam" id="PF03492">
    <property type="entry name" value="Methyltransf_7"/>
    <property type="match status" value="1"/>
</dbReference>
<sequence length="369" mass="39718">MASVQSVSKIGGDGDESNAKDSAFQRKQSVQNRLIPLLETAIAELCQEAVPGSIRIADLGCSSGSNALALVSAVVTAVRHQLGHQPSSAAERCYEISVYLNDLPDNDFNAAFKAVPSFLREHGEAARGDGPLVMVFGAPGSFYGRLFPAKSMHLVCSSFSIHWLSKVPQELVDGVLVNKGNVWVGTTSSPAVAAAYARQFQSDFIHFLVSRAEEIVPGGSMVLSLAGKPDSQNMRSEFIAEVLQDMASRGVIGAEEVDAYNVPLHAPCEDELRRGVELEGSFEIVCLESYHYIVNGPRGDATCSAEMAMAQCAMHESMLVRHFPADNIGVEFAKAAEARFMGVAAEEDTRLAILMLSLRRKKCSSHGCY</sequence>
<comment type="similarity">
    <text evidence="1">Belongs to the methyltransferase superfamily. Type-7 methyltransferase family. SABATH subfamily.</text>
</comment>
<evidence type="ECO:0000256" key="4">
    <source>
        <dbReference type="SAM" id="MobiDB-lite"/>
    </source>
</evidence>
<evidence type="ECO:0000256" key="3">
    <source>
        <dbReference type="ARBA" id="ARBA00022842"/>
    </source>
</evidence>
<feature type="region of interest" description="Disordered" evidence="4">
    <location>
        <begin position="1"/>
        <end position="25"/>
    </location>
</feature>
<organism evidence="5 6">
    <name type="scientific">Eleusine coracana subsp. coracana</name>
    <dbReference type="NCBI Taxonomy" id="191504"/>
    <lineage>
        <taxon>Eukaryota</taxon>
        <taxon>Viridiplantae</taxon>
        <taxon>Streptophyta</taxon>
        <taxon>Embryophyta</taxon>
        <taxon>Tracheophyta</taxon>
        <taxon>Spermatophyta</taxon>
        <taxon>Magnoliopsida</taxon>
        <taxon>Liliopsida</taxon>
        <taxon>Poales</taxon>
        <taxon>Poaceae</taxon>
        <taxon>PACMAD clade</taxon>
        <taxon>Chloridoideae</taxon>
        <taxon>Cynodonteae</taxon>
        <taxon>Eleusininae</taxon>
        <taxon>Eleusine</taxon>
    </lineage>
</organism>
<dbReference type="SUPFAM" id="SSF53335">
    <property type="entry name" value="S-adenosyl-L-methionine-dependent methyltransferases"/>
    <property type="match status" value="1"/>
</dbReference>
<name>A0AAV5CX95_ELECO</name>
<evidence type="ECO:0000313" key="6">
    <source>
        <dbReference type="Proteomes" id="UP001054889"/>
    </source>
</evidence>
<dbReference type="InterPro" id="IPR042086">
    <property type="entry name" value="MeTrfase_capping"/>
</dbReference>